<evidence type="ECO:0000256" key="6">
    <source>
        <dbReference type="SAM" id="Phobius"/>
    </source>
</evidence>
<feature type="transmembrane region" description="Helical" evidence="6">
    <location>
        <begin position="294"/>
        <end position="320"/>
    </location>
</feature>
<evidence type="ECO:0000256" key="1">
    <source>
        <dbReference type="ARBA" id="ARBA00004651"/>
    </source>
</evidence>
<feature type="transmembrane region" description="Helical" evidence="6">
    <location>
        <begin position="550"/>
        <end position="569"/>
    </location>
</feature>
<sequence length="705" mass="76386">MFERLLSLGIRFRVILVALWTVIAITGAISSINLESRLTTSLEVPKSGSQQAELILNQKFHEKSEGLITIINHFGTLSKADIEALKKKTSAATRIVPNSHLVQQQALAGTLFTVLASNSSLQQTSEYIEPLRSELKSRGLSNALVSGPPAIYSDVRPVLASDLRRGELIAVGFALILLIVALGFTWAVFIPLIFASTVVLFVLGVVNVLSHQLTMVLYIPNIVELIGFGLSVDYSLLAVQRFREEVRKNPGANREDLVVATMRTAGRTILTSGITVALALATLLFFPIPFIQSLGIAVILVPIGASLLALTLLPTLLLILGVRGLGSRRFQGFLSQKDGQSKFFAKLSTLLLTKPKQVFISTLMILATFAAPVLALQVTPSSLTTLPSDLESSKALTYLTSRVGDGIITPVSIIVDLGNENASASAASTEARRQLAKRISRNPEVLSVAQGDFAPYVDSTGRYYRIFVFGKHDVGSVQMQNLVLRLKNAYLPQAQFADGFKFYIGGAPAQGVDLLHKLRSSAPVIFLLSILIIALLLGKAFHSILLPIKAIALDLISISVALGLVVIFFKYGLGSKLFGTYQLPQIEVWALLFLVVILFGISMDYEVFMVSRIRESWVLGGSNEIAVIDGFGRTMRVVTTAAMIFVAAVSGFISGHFAGLQELGVGLAAAILIDATLIRLLLLPSAMILLGRLNWWMPKRKSRHL</sequence>
<comment type="subcellular location">
    <subcellularLocation>
        <location evidence="1">Cell membrane</location>
        <topology evidence="1">Multi-pass membrane protein</topology>
    </subcellularLocation>
</comment>
<feature type="transmembrane region" description="Helical" evidence="6">
    <location>
        <begin position="269"/>
        <end position="288"/>
    </location>
</feature>
<keyword evidence="4 6" id="KW-1133">Transmembrane helix</keyword>
<evidence type="ECO:0000259" key="7">
    <source>
        <dbReference type="PROSITE" id="PS50156"/>
    </source>
</evidence>
<dbReference type="GO" id="GO:0005886">
    <property type="term" value="C:plasma membrane"/>
    <property type="evidence" value="ECO:0007669"/>
    <property type="project" value="UniProtKB-SubCell"/>
</dbReference>
<name>A0A6J6ACC3_9ZZZZ</name>
<evidence type="ECO:0000256" key="2">
    <source>
        <dbReference type="ARBA" id="ARBA00022475"/>
    </source>
</evidence>
<feature type="transmembrane region" description="Helical" evidence="6">
    <location>
        <begin position="358"/>
        <end position="378"/>
    </location>
</feature>
<dbReference type="Gene3D" id="1.20.1640.10">
    <property type="entry name" value="Multidrug efflux transporter AcrB transmembrane domain"/>
    <property type="match status" value="2"/>
</dbReference>
<dbReference type="InterPro" id="IPR004869">
    <property type="entry name" value="MMPL_dom"/>
</dbReference>
<evidence type="ECO:0000256" key="4">
    <source>
        <dbReference type="ARBA" id="ARBA00022989"/>
    </source>
</evidence>
<protein>
    <submittedName>
        <fullName evidence="8">Unannotated protein</fullName>
    </submittedName>
</protein>
<dbReference type="SUPFAM" id="SSF82866">
    <property type="entry name" value="Multidrug efflux transporter AcrB transmembrane domain"/>
    <property type="match status" value="2"/>
</dbReference>
<feature type="transmembrane region" description="Helical" evidence="6">
    <location>
        <begin position="637"/>
        <end position="659"/>
    </location>
</feature>
<feature type="domain" description="SSD" evidence="7">
    <location>
        <begin position="192"/>
        <end position="319"/>
    </location>
</feature>
<gene>
    <name evidence="8" type="ORF">UFOPK4180_00005</name>
</gene>
<dbReference type="PANTHER" id="PTHR33406:SF13">
    <property type="entry name" value="MEMBRANE PROTEIN YDFJ"/>
    <property type="match status" value="1"/>
</dbReference>
<dbReference type="PANTHER" id="PTHR33406">
    <property type="entry name" value="MEMBRANE PROTEIN MJ1562-RELATED"/>
    <property type="match status" value="1"/>
</dbReference>
<dbReference type="InterPro" id="IPR050545">
    <property type="entry name" value="Mycobact_MmpL"/>
</dbReference>
<keyword evidence="5 6" id="KW-0472">Membrane</keyword>
<evidence type="ECO:0000256" key="3">
    <source>
        <dbReference type="ARBA" id="ARBA00022692"/>
    </source>
</evidence>
<feature type="transmembrane region" description="Helical" evidence="6">
    <location>
        <begin position="589"/>
        <end position="608"/>
    </location>
</feature>
<feature type="transmembrane region" description="Helical" evidence="6">
    <location>
        <begin position="218"/>
        <end position="239"/>
    </location>
</feature>
<keyword evidence="3 6" id="KW-0812">Transmembrane</keyword>
<accession>A0A6J6ACC3</accession>
<evidence type="ECO:0000313" key="8">
    <source>
        <dbReference type="EMBL" id="CAB4366417.1"/>
    </source>
</evidence>
<organism evidence="8">
    <name type="scientific">freshwater metagenome</name>
    <dbReference type="NCBI Taxonomy" id="449393"/>
    <lineage>
        <taxon>unclassified sequences</taxon>
        <taxon>metagenomes</taxon>
        <taxon>ecological metagenomes</taxon>
    </lineage>
</organism>
<feature type="transmembrane region" description="Helical" evidence="6">
    <location>
        <begin position="12"/>
        <end position="32"/>
    </location>
</feature>
<proteinExistence type="predicted"/>
<dbReference type="Pfam" id="PF03176">
    <property type="entry name" value="MMPL"/>
    <property type="match status" value="2"/>
</dbReference>
<dbReference type="EMBL" id="CAESPC010000001">
    <property type="protein sequence ID" value="CAB4366417.1"/>
    <property type="molecule type" value="Genomic_DNA"/>
</dbReference>
<feature type="transmembrane region" description="Helical" evidence="6">
    <location>
        <begin position="665"/>
        <end position="691"/>
    </location>
</feature>
<keyword evidence="2" id="KW-1003">Cell membrane</keyword>
<dbReference type="InterPro" id="IPR000731">
    <property type="entry name" value="SSD"/>
</dbReference>
<reference evidence="8" key="1">
    <citation type="submission" date="2020-05" db="EMBL/GenBank/DDBJ databases">
        <authorList>
            <person name="Chiriac C."/>
            <person name="Salcher M."/>
            <person name="Ghai R."/>
            <person name="Kavagutti S V."/>
        </authorList>
    </citation>
    <scope>NUCLEOTIDE SEQUENCE</scope>
</reference>
<dbReference type="PROSITE" id="PS50156">
    <property type="entry name" value="SSD"/>
    <property type="match status" value="1"/>
</dbReference>
<evidence type="ECO:0000256" key="5">
    <source>
        <dbReference type="ARBA" id="ARBA00023136"/>
    </source>
</evidence>
<dbReference type="AlphaFoldDB" id="A0A6J6ACC3"/>
<feature type="transmembrane region" description="Helical" evidence="6">
    <location>
        <begin position="173"/>
        <end position="206"/>
    </location>
</feature>
<feature type="transmembrane region" description="Helical" evidence="6">
    <location>
        <begin position="520"/>
        <end position="538"/>
    </location>
</feature>